<reference evidence="3" key="2">
    <citation type="submission" date="2023-11" db="UniProtKB">
        <authorList>
            <consortium name="WormBaseParasite"/>
        </authorList>
    </citation>
    <scope>IDENTIFICATION</scope>
</reference>
<name>A0AA85K625_TRIRE</name>
<feature type="compositionally biased region" description="Low complexity" evidence="1">
    <location>
        <begin position="914"/>
        <end position="927"/>
    </location>
</feature>
<feature type="compositionally biased region" description="Polar residues" evidence="1">
    <location>
        <begin position="657"/>
        <end position="691"/>
    </location>
</feature>
<keyword evidence="2" id="KW-1185">Reference proteome</keyword>
<reference evidence="2" key="1">
    <citation type="submission" date="2022-06" db="EMBL/GenBank/DDBJ databases">
        <authorList>
            <person name="Berger JAMES D."/>
            <person name="Berger JAMES D."/>
        </authorList>
    </citation>
    <scope>NUCLEOTIDE SEQUENCE [LARGE SCALE GENOMIC DNA]</scope>
</reference>
<evidence type="ECO:0000313" key="2">
    <source>
        <dbReference type="Proteomes" id="UP000050795"/>
    </source>
</evidence>
<dbReference type="WBParaSite" id="TREG1_68620.1">
    <property type="protein sequence ID" value="TREG1_68620.1"/>
    <property type="gene ID" value="TREG1_68620"/>
</dbReference>
<feature type="compositionally biased region" description="Low complexity" evidence="1">
    <location>
        <begin position="622"/>
        <end position="639"/>
    </location>
</feature>
<dbReference type="Proteomes" id="UP000050795">
    <property type="component" value="Unassembled WGS sequence"/>
</dbReference>
<feature type="region of interest" description="Disordered" evidence="1">
    <location>
        <begin position="851"/>
        <end position="927"/>
    </location>
</feature>
<sequence length="927" mass="100799">MHFNTSIDKQSLFETSNSLTEGVTNFPGNVFTSRVVNQYQNGKQLHSATVPPRPPPPMLIPSPEIRNRSHLSSLSNKPLIINTTTTTSSCGYRSGGLFPSPLFILPKPTVNNELGKSRPNVSRQSVLCSLITGSNNSNTRNDNSLISQNETLTSTAVTSQRECMVRNDTVNEFPLRHLTTSVSSSLNCVPTTTIQSVVFSPNPTHSSELHLPHLLNPESLKSAIANRTFCFVSSSKVNQPPALCVQSTPVAQKVQPTIANSAIARREETAPSPLVQLFESCGSVIQGVGGIVNVFVNGTGLVHNSCSTSNGIGNANEGGQQSEPSTTKNSFICPNCPFTSSTVDRLSRHIHSRHLFQSIIPHPQSVSSPNVSNQMVVSALPLSVNNISSSNSVGVIRLPTLNPFDLTSQPSGNHQIHNDNGISEFSIPLSLNLPPNDVTTTASVRQPTSNNSSDTTTSQQSHRRKQAFPVSMPIGSEEIQLPVTISNRPFSNPPSGSVSPEKTVVNTLARESSNSSYVSASTLDDDTGDETDLVFLGFTQVAVSRKRLHHSENDEKNPIKTSVDTQKPPKRRKPDSGISPHVKRSRKKVKQSSANESSALTTPHPLALPDVSVNIERLTDIPSVSSTDSSDASVITIDSSESENSDHEDRNTVLDGKNNSPETFSQRIELTNVYSSPVTMNSQPLEQSFPNERSKSPDERESPVDLNFLSTNEPLRTVNTPPNTPKRSDSFEEITTSNNHNKSVKIVEEKPEQLKDHDELPIVHSSPVSANILPMDISDSNKQHTTASKTNTKPSKSKKKPKEIKIPDEFLVPYSRSIMDADDIQVDITTGEVFIKNTPLRSLVMGLKRPLDIKKPRTLPQGGRNQPSRKSKVQQPSSSNTKDSLSVVVNETTGALEVVHKPIKAPSKKKKKNSNQQKEGNSNSKVT</sequence>
<proteinExistence type="predicted"/>
<feature type="region of interest" description="Disordered" evidence="1">
    <location>
        <begin position="434"/>
        <end position="475"/>
    </location>
</feature>
<evidence type="ECO:0000313" key="3">
    <source>
        <dbReference type="WBParaSite" id="TREG1_68620.1"/>
    </source>
</evidence>
<feature type="compositionally biased region" description="Basic residues" evidence="1">
    <location>
        <begin position="581"/>
        <end position="590"/>
    </location>
</feature>
<feature type="compositionally biased region" description="Polar residues" evidence="1">
    <location>
        <begin position="708"/>
        <end position="721"/>
    </location>
</feature>
<feature type="compositionally biased region" description="Polar residues" evidence="1">
    <location>
        <begin position="873"/>
        <end position="893"/>
    </location>
</feature>
<feature type="compositionally biased region" description="Basic and acidic residues" evidence="1">
    <location>
        <begin position="692"/>
        <end position="703"/>
    </location>
</feature>
<evidence type="ECO:0000256" key="1">
    <source>
        <dbReference type="SAM" id="MobiDB-lite"/>
    </source>
</evidence>
<feature type="compositionally biased region" description="Low complexity" evidence="1">
    <location>
        <begin position="785"/>
        <end position="794"/>
    </location>
</feature>
<feature type="region of interest" description="Disordered" evidence="1">
    <location>
        <begin position="509"/>
        <end position="528"/>
    </location>
</feature>
<protein>
    <submittedName>
        <fullName evidence="3">Uncharacterized protein</fullName>
    </submittedName>
</protein>
<feature type="compositionally biased region" description="Polar residues" evidence="1">
    <location>
        <begin position="437"/>
        <end position="447"/>
    </location>
</feature>
<feature type="compositionally biased region" description="Polar residues" evidence="1">
    <location>
        <begin position="509"/>
        <end position="521"/>
    </location>
</feature>
<feature type="region of interest" description="Disordered" evidence="1">
    <location>
        <begin position="773"/>
        <end position="804"/>
    </location>
</feature>
<dbReference type="AlphaFoldDB" id="A0AA85K625"/>
<feature type="compositionally biased region" description="Basic residues" evidence="1">
    <location>
        <begin position="901"/>
        <end position="913"/>
    </location>
</feature>
<feature type="compositionally biased region" description="Low complexity" evidence="1">
    <location>
        <begin position="448"/>
        <end position="460"/>
    </location>
</feature>
<accession>A0AA85K625</accession>
<feature type="region of interest" description="Disordered" evidence="1">
    <location>
        <begin position="547"/>
        <end position="606"/>
    </location>
</feature>
<organism evidence="2 3">
    <name type="scientific">Trichobilharzia regenti</name>
    <name type="common">Nasal bird schistosome</name>
    <dbReference type="NCBI Taxonomy" id="157069"/>
    <lineage>
        <taxon>Eukaryota</taxon>
        <taxon>Metazoa</taxon>
        <taxon>Spiralia</taxon>
        <taxon>Lophotrochozoa</taxon>
        <taxon>Platyhelminthes</taxon>
        <taxon>Trematoda</taxon>
        <taxon>Digenea</taxon>
        <taxon>Strigeidida</taxon>
        <taxon>Schistosomatoidea</taxon>
        <taxon>Schistosomatidae</taxon>
        <taxon>Trichobilharzia</taxon>
    </lineage>
</organism>
<feature type="region of interest" description="Disordered" evidence="1">
    <location>
        <begin position="622"/>
        <end position="743"/>
    </location>
</feature>